<protein>
    <submittedName>
        <fullName evidence="1">Uncharacterized protein</fullName>
    </submittedName>
</protein>
<dbReference type="Proteomes" id="UP000320011">
    <property type="component" value="Unassembled WGS sequence"/>
</dbReference>
<gene>
    <name evidence="1" type="ORF">FNH05_25285</name>
</gene>
<dbReference type="RefSeq" id="WP_144591203.1">
    <property type="nucleotide sequence ID" value="NZ_VJWX01000306.1"/>
</dbReference>
<dbReference type="OrthoDB" id="8776710at2"/>
<evidence type="ECO:0000313" key="1">
    <source>
        <dbReference type="EMBL" id="TVT36819.1"/>
    </source>
</evidence>
<reference evidence="1 2" key="1">
    <citation type="submission" date="2019-07" db="EMBL/GenBank/DDBJ databases">
        <authorList>
            <person name="Duangmal K."/>
            <person name="Teo W.F.A."/>
        </authorList>
    </citation>
    <scope>NUCLEOTIDE SEQUENCE [LARGE SCALE GENOMIC DNA]</scope>
    <source>
        <strain evidence="1 2">TBRC 6029</strain>
    </source>
</reference>
<keyword evidence="2" id="KW-1185">Reference proteome</keyword>
<accession>A0A558BJX8</accession>
<proteinExistence type="predicted"/>
<reference evidence="1 2" key="2">
    <citation type="submission" date="2019-08" db="EMBL/GenBank/DDBJ databases">
        <title>Amycolatopsis acidicola sp. nov., isolated from peat swamp forest soil.</title>
        <authorList>
            <person name="Srisuk N."/>
        </authorList>
    </citation>
    <scope>NUCLEOTIDE SEQUENCE [LARGE SCALE GENOMIC DNA]</scope>
    <source>
        <strain evidence="1 2">TBRC 6029</strain>
    </source>
</reference>
<sequence length="203" mass="22065">MIAAALQFGHVSTKVTLSYAGRADTSWLDDVAVERLEMILEQIDDDATHLLDGEHVSGPSAQEYRSRIARSARFAGRVVTGVRNVERLLHQADPNIHHGEGMTCVWRAETAACRLAKLEVGLPADDYPDESDCRSACPNLAYTDRNIEQQRARAHHWEAAAADPLAPGPIRDRAAALAARARAIVQQHERGHDPVLHGAGGSA</sequence>
<name>A0A558BJX8_9PSEU</name>
<evidence type="ECO:0000313" key="2">
    <source>
        <dbReference type="Proteomes" id="UP000320011"/>
    </source>
</evidence>
<dbReference type="EMBL" id="VJWX01000306">
    <property type="protein sequence ID" value="TVT36819.1"/>
    <property type="molecule type" value="Genomic_DNA"/>
</dbReference>
<comment type="caution">
    <text evidence="1">The sequence shown here is derived from an EMBL/GenBank/DDBJ whole genome shotgun (WGS) entry which is preliminary data.</text>
</comment>
<organism evidence="1 2">
    <name type="scientific">Amycolatopsis rhizosphaerae</name>
    <dbReference type="NCBI Taxonomy" id="2053003"/>
    <lineage>
        <taxon>Bacteria</taxon>
        <taxon>Bacillati</taxon>
        <taxon>Actinomycetota</taxon>
        <taxon>Actinomycetes</taxon>
        <taxon>Pseudonocardiales</taxon>
        <taxon>Pseudonocardiaceae</taxon>
        <taxon>Amycolatopsis</taxon>
    </lineage>
</organism>
<dbReference type="AlphaFoldDB" id="A0A558BJX8"/>